<reference evidence="7 8" key="1">
    <citation type="submission" date="2016-10" db="EMBL/GenBank/DDBJ databases">
        <authorList>
            <person name="de Groot N.N."/>
        </authorList>
    </citation>
    <scope>NUCLEOTIDE SEQUENCE [LARGE SCALE GENOMIC DNA]</scope>
    <source>
        <strain evidence="7 8">JCM 18415</strain>
    </source>
</reference>
<sequence>MKRSGLSWHRVLKPRSYALLESLFLFNGSAAELEALRNALWKEIKPGTDDLLIYRLRTDQPIRRWGTGCLPAGLYNFSLPPIIEHRDSRAWLP</sequence>
<dbReference type="SUPFAM" id="SSF143430">
    <property type="entry name" value="TTP0101/SSO1404-like"/>
    <property type="match status" value="1"/>
</dbReference>
<evidence type="ECO:0000256" key="3">
    <source>
        <dbReference type="ARBA" id="ARBA00022759"/>
    </source>
</evidence>
<organism evidence="7 8">
    <name type="scientific">Halopseudomonas formosensis</name>
    <dbReference type="NCBI Taxonomy" id="1002526"/>
    <lineage>
        <taxon>Bacteria</taxon>
        <taxon>Pseudomonadati</taxon>
        <taxon>Pseudomonadota</taxon>
        <taxon>Gammaproteobacteria</taxon>
        <taxon>Pseudomonadales</taxon>
        <taxon>Pseudomonadaceae</taxon>
        <taxon>Halopseudomonas</taxon>
    </lineage>
</organism>
<accession>A0A1I6BUL1</accession>
<dbReference type="AlphaFoldDB" id="A0A1I6BUL1"/>
<dbReference type="CDD" id="cd09725">
    <property type="entry name" value="Cas2_I_II_III"/>
    <property type="match status" value="1"/>
</dbReference>
<evidence type="ECO:0000256" key="5">
    <source>
        <dbReference type="ARBA" id="ARBA00022842"/>
    </source>
</evidence>
<keyword evidence="3" id="KW-0255">Endonuclease</keyword>
<gene>
    <name evidence="7" type="ORF">SAMN05216578_106171</name>
</gene>
<keyword evidence="2" id="KW-0479">Metal-binding</keyword>
<keyword evidence="6" id="KW-0051">Antiviral defense</keyword>
<evidence type="ECO:0000256" key="4">
    <source>
        <dbReference type="ARBA" id="ARBA00022801"/>
    </source>
</evidence>
<keyword evidence="1" id="KW-0540">Nuclease</keyword>
<evidence type="ECO:0000313" key="7">
    <source>
        <dbReference type="EMBL" id="SFQ84605.1"/>
    </source>
</evidence>
<name>A0A1I6BUL1_9GAMM</name>
<dbReference type="GO" id="GO:0043571">
    <property type="term" value="P:maintenance of CRISPR repeat elements"/>
    <property type="evidence" value="ECO:0007669"/>
    <property type="project" value="InterPro"/>
</dbReference>
<protein>
    <submittedName>
        <fullName evidence="7">Uncharacterized protein</fullName>
    </submittedName>
</protein>
<evidence type="ECO:0000256" key="2">
    <source>
        <dbReference type="ARBA" id="ARBA00022723"/>
    </source>
</evidence>
<dbReference type="GO" id="GO:0004521">
    <property type="term" value="F:RNA endonuclease activity"/>
    <property type="evidence" value="ECO:0007669"/>
    <property type="project" value="InterPro"/>
</dbReference>
<dbReference type="EMBL" id="FOYD01000006">
    <property type="protein sequence ID" value="SFQ84605.1"/>
    <property type="molecule type" value="Genomic_DNA"/>
</dbReference>
<proteinExistence type="predicted"/>
<evidence type="ECO:0000256" key="1">
    <source>
        <dbReference type="ARBA" id="ARBA00022722"/>
    </source>
</evidence>
<keyword evidence="5" id="KW-0460">Magnesium</keyword>
<keyword evidence="4" id="KW-0378">Hydrolase</keyword>
<dbReference type="Proteomes" id="UP000242815">
    <property type="component" value="Unassembled WGS sequence"/>
</dbReference>
<evidence type="ECO:0000313" key="8">
    <source>
        <dbReference type="Proteomes" id="UP000242815"/>
    </source>
</evidence>
<dbReference type="STRING" id="1002526.SAMN05216578_106171"/>
<evidence type="ECO:0000256" key="6">
    <source>
        <dbReference type="ARBA" id="ARBA00023118"/>
    </source>
</evidence>
<dbReference type="InterPro" id="IPR021127">
    <property type="entry name" value="CRISPR_associated_Cas2"/>
</dbReference>